<evidence type="ECO:0000256" key="5">
    <source>
        <dbReference type="ARBA" id="ARBA00022840"/>
    </source>
</evidence>
<reference evidence="10" key="1">
    <citation type="submission" date="2014-08" db="EMBL/GenBank/DDBJ databases">
        <authorList>
            <person name="Sharma Rahul"/>
            <person name="Thines Marco"/>
        </authorList>
    </citation>
    <scope>NUCLEOTIDE SEQUENCE</scope>
</reference>
<dbReference type="PANTHER" id="PTHR47448:SF1">
    <property type="entry name" value="SERINE_THREONINE-PROTEIN KINASE STE7 HOMOLOG"/>
    <property type="match status" value="1"/>
</dbReference>
<keyword evidence="5 7" id="KW-0067">ATP-binding</keyword>
<feature type="compositionally biased region" description="Low complexity" evidence="8">
    <location>
        <begin position="155"/>
        <end position="184"/>
    </location>
</feature>
<dbReference type="PROSITE" id="PS50011">
    <property type="entry name" value="PROTEIN_KINASE_DOM"/>
    <property type="match status" value="1"/>
</dbReference>
<evidence type="ECO:0000313" key="10">
    <source>
        <dbReference type="EMBL" id="CDZ96562.1"/>
    </source>
</evidence>
<keyword evidence="1" id="KW-0723">Serine/threonine-protein kinase</keyword>
<dbReference type="PROSITE" id="PS00107">
    <property type="entry name" value="PROTEIN_KINASE_ATP"/>
    <property type="match status" value="1"/>
</dbReference>
<dbReference type="EMBL" id="LN483144">
    <property type="protein sequence ID" value="CDZ96562.1"/>
    <property type="molecule type" value="Genomic_DNA"/>
</dbReference>
<feature type="region of interest" description="Disordered" evidence="8">
    <location>
        <begin position="91"/>
        <end position="115"/>
    </location>
</feature>
<evidence type="ECO:0000256" key="2">
    <source>
        <dbReference type="ARBA" id="ARBA00022679"/>
    </source>
</evidence>
<dbReference type="InterPro" id="IPR011009">
    <property type="entry name" value="Kinase-like_dom_sf"/>
</dbReference>
<dbReference type="GO" id="GO:0005524">
    <property type="term" value="F:ATP binding"/>
    <property type="evidence" value="ECO:0007669"/>
    <property type="project" value="UniProtKB-UniRule"/>
</dbReference>
<evidence type="ECO:0000256" key="6">
    <source>
        <dbReference type="ARBA" id="ARBA00038035"/>
    </source>
</evidence>
<dbReference type="PROSITE" id="PS00108">
    <property type="entry name" value="PROTEIN_KINASE_ST"/>
    <property type="match status" value="1"/>
</dbReference>
<name>A0A0F7SHS0_PHARH</name>
<dbReference type="GO" id="GO:0004674">
    <property type="term" value="F:protein serine/threonine kinase activity"/>
    <property type="evidence" value="ECO:0007669"/>
    <property type="project" value="UniProtKB-KW"/>
</dbReference>
<sequence length="539" mass="57644">MSTFPGLPQPKKKRNPRLLQLSAEALAPRPLDYTDDDDCLNITPRAQSTYIGSASSSYEETTDLTVSPSAYDRSSSISLSVENLTLGKPVTSQSTITLPSSSSSSTSSSLLPCSSTSDPALSMPIGLSGLKKSSISRKKPVGLDISKSIGPTRLAPTPSTTTGSSAGRIKKSSSSSSPSSGKVSYQQKLASQLESLHLGGGNGKTKTDLKGEDLKVVGDLGSGNGGTVAKVLHEATGLYMARKLVLIDAKPSVRKQILRELQIMHDCSSPYIVSFYGAFMADPHICICMEHMDRGSLDNIYRKHGSIDIDIVGKIAHAVLEGLTYLYDVHRIIHRDVKPSNILVNSEGEIKLCDFGVSGELINSIANTFVGTSTYMSPERIQGAPYTVKSDVWSLGISLIEMALGRFPFSDSDDADDSDIPSSTSSATITSPPTSEKRKSKGVSLGGGGMTMSILDLLQHIVNEPAPKLGEPWGVGTVEGDFVDRCLEKDPTIRPNPAELSKLTWMIEIENKNIDLKAWAKSLGFDSQSQAPRKMVSVI</sequence>
<dbReference type="Gene3D" id="1.10.510.10">
    <property type="entry name" value="Transferase(Phosphotransferase) domain 1"/>
    <property type="match status" value="1"/>
</dbReference>
<dbReference type="InterPro" id="IPR050915">
    <property type="entry name" value="MAP_kinase_kinase"/>
</dbReference>
<dbReference type="InterPro" id="IPR017441">
    <property type="entry name" value="Protein_kinase_ATP_BS"/>
</dbReference>
<evidence type="ECO:0000256" key="8">
    <source>
        <dbReference type="SAM" id="MobiDB-lite"/>
    </source>
</evidence>
<dbReference type="InterPro" id="IPR000719">
    <property type="entry name" value="Prot_kinase_dom"/>
</dbReference>
<dbReference type="Pfam" id="PF00069">
    <property type="entry name" value="Pkinase"/>
    <property type="match status" value="1"/>
</dbReference>
<keyword evidence="2" id="KW-0808">Transferase</keyword>
<feature type="region of interest" description="Disordered" evidence="8">
    <location>
        <begin position="142"/>
        <end position="184"/>
    </location>
</feature>
<feature type="domain" description="Protein kinase" evidence="9">
    <location>
        <begin position="214"/>
        <end position="506"/>
    </location>
</feature>
<dbReference type="FunFam" id="3.30.200.20:FF:000040">
    <property type="entry name" value="Dual specificity mitogen-activated protein kinase kinase"/>
    <property type="match status" value="1"/>
</dbReference>
<protein>
    <submittedName>
        <fullName evidence="10">Pkinase-domain-containing protein</fullName>
    </submittedName>
</protein>
<evidence type="ECO:0000256" key="4">
    <source>
        <dbReference type="ARBA" id="ARBA00022777"/>
    </source>
</evidence>
<dbReference type="InterPro" id="IPR008271">
    <property type="entry name" value="Ser/Thr_kinase_AS"/>
</dbReference>
<keyword evidence="3 7" id="KW-0547">Nucleotide-binding</keyword>
<feature type="region of interest" description="Disordered" evidence="8">
    <location>
        <begin position="414"/>
        <end position="445"/>
    </location>
</feature>
<dbReference type="PANTHER" id="PTHR47448">
    <property type="entry name" value="DUAL SPECIFICITY MITOGEN-ACTIVATED PROTEIN KINASE KINASE DSOR1-LIKE PROTEIN"/>
    <property type="match status" value="1"/>
</dbReference>
<proteinExistence type="inferred from homology"/>
<dbReference type="GO" id="GO:0004712">
    <property type="term" value="F:protein serine/threonine/tyrosine kinase activity"/>
    <property type="evidence" value="ECO:0007669"/>
    <property type="project" value="UniProtKB-ARBA"/>
</dbReference>
<evidence type="ECO:0000256" key="1">
    <source>
        <dbReference type="ARBA" id="ARBA00022527"/>
    </source>
</evidence>
<keyword evidence="4 10" id="KW-0418">Kinase</keyword>
<feature type="compositionally biased region" description="Low complexity" evidence="8">
    <location>
        <begin position="420"/>
        <end position="434"/>
    </location>
</feature>
<dbReference type="AlphaFoldDB" id="A0A0F7SHS0"/>
<evidence type="ECO:0000256" key="3">
    <source>
        <dbReference type="ARBA" id="ARBA00022741"/>
    </source>
</evidence>
<evidence type="ECO:0000256" key="7">
    <source>
        <dbReference type="PROSITE-ProRule" id="PRU10141"/>
    </source>
</evidence>
<organism evidence="10">
    <name type="scientific">Phaffia rhodozyma</name>
    <name type="common">Yeast</name>
    <name type="synonym">Xanthophyllomyces dendrorhous</name>
    <dbReference type="NCBI Taxonomy" id="264483"/>
    <lineage>
        <taxon>Eukaryota</taxon>
        <taxon>Fungi</taxon>
        <taxon>Dikarya</taxon>
        <taxon>Basidiomycota</taxon>
        <taxon>Agaricomycotina</taxon>
        <taxon>Tremellomycetes</taxon>
        <taxon>Cystofilobasidiales</taxon>
        <taxon>Mrakiaceae</taxon>
        <taxon>Phaffia</taxon>
    </lineage>
</organism>
<dbReference type="SUPFAM" id="SSF56112">
    <property type="entry name" value="Protein kinase-like (PK-like)"/>
    <property type="match status" value="1"/>
</dbReference>
<dbReference type="GO" id="GO:0000165">
    <property type="term" value="P:MAPK cascade"/>
    <property type="evidence" value="ECO:0007669"/>
    <property type="project" value="UniProtKB-ARBA"/>
</dbReference>
<feature type="binding site" evidence="7">
    <location>
        <position position="243"/>
    </location>
    <ligand>
        <name>ATP</name>
        <dbReference type="ChEBI" id="CHEBI:30616"/>
    </ligand>
</feature>
<evidence type="ECO:0000259" key="9">
    <source>
        <dbReference type="PROSITE" id="PS50011"/>
    </source>
</evidence>
<accession>A0A0F7SHS0</accession>
<comment type="similarity">
    <text evidence="6">Belongs to the protein kinase superfamily. STE Ser/Thr protein kinase family. MAP kinase kinase subfamily.</text>
</comment>
<dbReference type="SMART" id="SM00220">
    <property type="entry name" value="S_TKc"/>
    <property type="match status" value="1"/>
</dbReference>
<dbReference type="Gene3D" id="3.30.200.20">
    <property type="entry name" value="Phosphorylase Kinase, domain 1"/>
    <property type="match status" value="1"/>
</dbReference>